<dbReference type="KEGG" id="thl:TEH_09080"/>
<dbReference type="InterPro" id="IPR029058">
    <property type="entry name" value="AB_hydrolase_fold"/>
</dbReference>
<reference evidence="2 3" key="1">
    <citation type="submission" date="2011-01" db="EMBL/GenBank/DDBJ databases">
        <title>Whole genome sequence of Tetragenococcus halophilus NBRC 12172.</title>
        <authorList>
            <person name="Nakazawa H."/>
            <person name="Omata S."/>
            <person name="Koga C."/>
            <person name="Watanabe Y."/>
            <person name="Katano Y."/>
            <person name="Ito N."/>
            <person name="Tsukatani N."/>
            <person name="Ankai A."/>
            <person name="Oguchi A."/>
            <person name="Fukui S."/>
            <person name="Yashiro I."/>
            <person name="Kamata S."/>
            <person name="Hashimoto Y."/>
            <person name="Yamazaki J."/>
            <person name="Taguchi H."/>
            <person name="Tanaka A."/>
            <person name="Koyama T."/>
            <person name="Ichige A."/>
            <person name="Hanya Y."/>
            <person name="Tanikawa S."/>
            <person name="Yamazaki S."/>
            <person name="Fujita N."/>
        </authorList>
    </citation>
    <scope>NUCLEOTIDE SEQUENCE [LARGE SCALE GENOMIC DNA]</scope>
    <source>
        <strain evidence="3">DSM 20338 / JCM 20259 / NCIMB 9735 / NBRC 12172</strain>
    </source>
</reference>
<accession>A0AAN1VQP4</accession>
<name>A0AAN1VQP4_TETHN</name>
<proteinExistence type="predicted"/>
<dbReference type="SUPFAM" id="SSF53474">
    <property type="entry name" value="alpha/beta-Hydrolases"/>
    <property type="match status" value="1"/>
</dbReference>
<dbReference type="AlphaFoldDB" id="A0AAN1VQP4"/>
<feature type="domain" description="Dienelactone hydrolase" evidence="1">
    <location>
        <begin position="17"/>
        <end position="136"/>
    </location>
</feature>
<protein>
    <recommendedName>
        <fullName evidence="1">Dienelactone hydrolase domain-containing protein</fullName>
    </recommendedName>
</protein>
<dbReference type="Gene3D" id="1.10.10.800">
    <property type="match status" value="1"/>
</dbReference>
<dbReference type="PANTHER" id="PTHR47751">
    <property type="entry name" value="SUPERFAMILY HYDROLASE, PUTATIVE (AFU_ORTHOLOGUE AFUA_2G16580)-RELATED"/>
    <property type="match status" value="1"/>
</dbReference>
<organism evidence="2 3">
    <name type="scientific">Tetragenococcus halophilus (strain DSM 20338 / JCM 20259 / NCIMB 9735 / NBRC 12172)</name>
    <name type="common">Pediococcus halophilus</name>
    <dbReference type="NCBI Taxonomy" id="945021"/>
    <lineage>
        <taxon>Bacteria</taxon>
        <taxon>Bacillati</taxon>
        <taxon>Bacillota</taxon>
        <taxon>Bacilli</taxon>
        <taxon>Lactobacillales</taxon>
        <taxon>Enterococcaceae</taxon>
        <taxon>Tetragenococcus</taxon>
    </lineage>
</organism>
<dbReference type="EMBL" id="AP012046">
    <property type="protein sequence ID" value="BAK94235.1"/>
    <property type="molecule type" value="Genomic_DNA"/>
</dbReference>
<dbReference type="InterPro" id="IPR051411">
    <property type="entry name" value="Polyketide_trans_af380"/>
</dbReference>
<dbReference type="Gene3D" id="3.40.50.1820">
    <property type="entry name" value="alpha/beta hydrolase"/>
    <property type="match status" value="1"/>
</dbReference>
<sequence length="305" mass="34066">MNEQKFTFPIREVKTTGILRTPDDVQGALPTIVIMHPISSVKEQTSSIYAKRLTEDGFATFVFDASHQGELHEAPEYIEVPYYRVNDVKWAIDFLNTLDVVDNDRIGIAGICGGGGYAVNAALTEKRIKAVASLTGANYGMLTREGDMSPQSALDSLHMVAKQREAEAMGAEAAFTQYSPNSHEERKHAGTEDIDIIQAVDYYEEHAPHPNRTNRYHVTDIGEVAGWDATHLADELLDQSLIIFAGKIPGTFGAYRTAYELYDKALTTDKQLKILPQTTHYDIYDKPETVDTIMKDLTPFFQEKL</sequence>
<dbReference type="PANTHER" id="PTHR47751:SF1">
    <property type="entry name" value="SUPERFAMILY HYDROLASE, PUTATIVE (AFU_ORTHOLOGUE AFUA_2G16580)-RELATED"/>
    <property type="match status" value="1"/>
</dbReference>
<dbReference type="Proteomes" id="UP000002663">
    <property type="component" value="Chromosome"/>
</dbReference>
<dbReference type="GO" id="GO:0016787">
    <property type="term" value="F:hydrolase activity"/>
    <property type="evidence" value="ECO:0007669"/>
    <property type="project" value="InterPro"/>
</dbReference>
<gene>
    <name evidence="2" type="ordered locus">TEH_09080</name>
</gene>
<evidence type="ECO:0000313" key="2">
    <source>
        <dbReference type="EMBL" id="BAK94235.1"/>
    </source>
</evidence>
<evidence type="ECO:0000313" key="3">
    <source>
        <dbReference type="Proteomes" id="UP000002663"/>
    </source>
</evidence>
<dbReference type="RefSeq" id="WP_014124298.1">
    <property type="nucleotide sequence ID" value="NC_016052.1"/>
</dbReference>
<dbReference type="InterPro" id="IPR002925">
    <property type="entry name" value="Dienelactn_hydro"/>
</dbReference>
<dbReference type="Pfam" id="PF01738">
    <property type="entry name" value="DLH"/>
    <property type="match status" value="1"/>
</dbReference>
<evidence type="ECO:0000259" key="1">
    <source>
        <dbReference type="Pfam" id="PF01738"/>
    </source>
</evidence>